<evidence type="ECO:0000256" key="6">
    <source>
        <dbReference type="SAM" id="Phobius"/>
    </source>
</evidence>
<comment type="subcellular location">
    <subcellularLocation>
        <location evidence="1">Cell membrane</location>
        <topology evidence="1">Multi-pass membrane protein</topology>
    </subcellularLocation>
</comment>
<evidence type="ECO:0000256" key="2">
    <source>
        <dbReference type="ARBA" id="ARBA00022475"/>
    </source>
</evidence>
<accession>A0A832ZTT7</accession>
<feature type="transmembrane region" description="Helical" evidence="6">
    <location>
        <begin position="45"/>
        <end position="64"/>
    </location>
</feature>
<evidence type="ECO:0000256" key="1">
    <source>
        <dbReference type="ARBA" id="ARBA00004651"/>
    </source>
</evidence>
<dbReference type="CDD" id="cd06581">
    <property type="entry name" value="TM_PBP1_LivM_like"/>
    <property type="match status" value="1"/>
</dbReference>
<keyword evidence="3 6" id="KW-0812">Transmembrane</keyword>
<feature type="transmembrane region" description="Helical" evidence="6">
    <location>
        <begin position="167"/>
        <end position="186"/>
    </location>
</feature>
<dbReference type="EMBL" id="DQVR01000099">
    <property type="protein sequence ID" value="HIQ24293.1"/>
    <property type="molecule type" value="Genomic_DNA"/>
</dbReference>
<feature type="transmembrane region" description="Helical" evidence="6">
    <location>
        <begin position="97"/>
        <end position="122"/>
    </location>
</feature>
<dbReference type="AlphaFoldDB" id="A0A832ZTT7"/>
<name>A0A832ZTT7_9CREN</name>
<gene>
    <name evidence="7" type="ORF">EYH50_04510</name>
</gene>
<dbReference type="PANTHER" id="PTHR30482">
    <property type="entry name" value="HIGH-AFFINITY BRANCHED-CHAIN AMINO ACID TRANSPORT SYSTEM PERMEASE"/>
    <property type="match status" value="1"/>
</dbReference>
<evidence type="ECO:0000313" key="7">
    <source>
        <dbReference type="EMBL" id="HIQ24293.1"/>
    </source>
</evidence>
<reference evidence="7" key="1">
    <citation type="journal article" date="2020" name="ISME J.">
        <title>Gammaproteobacteria mediating utilization of methyl-, sulfur- and petroleum organic compounds in deep ocean hydrothermal plumes.</title>
        <authorList>
            <person name="Zhou Z."/>
            <person name="Liu Y."/>
            <person name="Pan J."/>
            <person name="Cron B.R."/>
            <person name="Toner B.M."/>
            <person name="Anantharaman K."/>
            <person name="Breier J.A."/>
            <person name="Dick G.J."/>
            <person name="Li M."/>
        </authorList>
    </citation>
    <scope>NUCLEOTIDE SEQUENCE</scope>
    <source>
        <strain evidence="7">SZUA-1523</strain>
    </source>
</reference>
<dbReference type="InterPro" id="IPR001851">
    <property type="entry name" value="ABC_transp_permease"/>
</dbReference>
<keyword evidence="5 6" id="KW-0472">Membrane</keyword>
<proteinExistence type="predicted"/>
<feature type="transmembrane region" description="Helical" evidence="6">
    <location>
        <begin position="70"/>
        <end position="88"/>
    </location>
</feature>
<feature type="transmembrane region" description="Helical" evidence="6">
    <location>
        <begin position="217"/>
        <end position="236"/>
    </location>
</feature>
<feature type="transmembrane region" description="Helical" evidence="6">
    <location>
        <begin position="12"/>
        <end position="33"/>
    </location>
</feature>
<organism evidence="7 8">
    <name type="scientific">Pyrodictium delaneyi</name>
    <dbReference type="NCBI Taxonomy" id="1273541"/>
    <lineage>
        <taxon>Archaea</taxon>
        <taxon>Thermoproteota</taxon>
        <taxon>Thermoprotei</taxon>
        <taxon>Desulfurococcales</taxon>
        <taxon>Pyrodictiaceae</taxon>
        <taxon>Pyrodictium</taxon>
    </lineage>
</organism>
<comment type="caution">
    <text evidence="7">The sequence shown here is derived from an EMBL/GenBank/DDBJ whole genome shotgun (WGS) entry which is preliminary data.</text>
</comment>
<dbReference type="Proteomes" id="UP000600071">
    <property type="component" value="Unassembled WGS sequence"/>
</dbReference>
<feature type="transmembrane region" description="Helical" evidence="6">
    <location>
        <begin position="296"/>
        <end position="317"/>
    </location>
</feature>
<dbReference type="GO" id="GO:0015658">
    <property type="term" value="F:branched-chain amino acid transmembrane transporter activity"/>
    <property type="evidence" value="ECO:0007669"/>
    <property type="project" value="InterPro"/>
</dbReference>
<keyword evidence="4 6" id="KW-1133">Transmembrane helix</keyword>
<feature type="transmembrane region" description="Helical" evidence="6">
    <location>
        <begin position="256"/>
        <end position="284"/>
    </location>
</feature>
<evidence type="ECO:0000256" key="5">
    <source>
        <dbReference type="ARBA" id="ARBA00023136"/>
    </source>
</evidence>
<sequence>MARRGYWAREMLAPTPLAIFALIVGMFVALMLSRDPYVSTVIADLMFWIGLAASLNIIMGFVGYVSFGHVVFMGLGGYTMALMMEYWLSSLADRNPVLVAVLGILAGSVLSAAIAGSIGAAVLRLRGAFFAIATIGLDLTVMYLLYGLKTAEGGGEIYFSHIPDLQTVYLLTWAVFAATLVASMLVRKSRLGMGLEAIREDEDAAESLGVPTARYKTIAFVVSAALAGAMGAVYAWRTMSVTPGEAFSLVYSIKMIVINVVGGLGTLLGPIVGGFVYYMLYLYFTTQPQLTALADMILGLLAIVIILFAPRGIIGYLRMLRVRVAGRPIHRILE</sequence>
<dbReference type="GO" id="GO:0005886">
    <property type="term" value="C:plasma membrane"/>
    <property type="evidence" value="ECO:0007669"/>
    <property type="project" value="UniProtKB-SubCell"/>
</dbReference>
<protein>
    <submittedName>
        <fullName evidence="7">Branched-chain amino acid ABC transporter permease</fullName>
    </submittedName>
</protein>
<keyword evidence="2" id="KW-1003">Cell membrane</keyword>
<dbReference type="PANTHER" id="PTHR30482:SF10">
    <property type="entry name" value="HIGH-AFFINITY BRANCHED-CHAIN AMINO ACID TRANSPORT PROTEIN BRAE"/>
    <property type="match status" value="1"/>
</dbReference>
<dbReference type="InterPro" id="IPR043428">
    <property type="entry name" value="LivM-like"/>
</dbReference>
<feature type="transmembrane region" description="Helical" evidence="6">
    <location>
        <begin position="128"/>
        <end position="146"/>
    </location>
</feature>
<evidence type="ECO:0000313" key="8">
    <source>
        <dbReference type="Proteomes" id="UP000600071"/>
    </source>
</evidence>
<evidence type="ECO:0000256" key="4">
    <source>
        <dbReference type="ARBA" id="ARBA00022989"/>
    </source>
</evidence>
<evidence type="ECO:0000256" key="3">
    <source>
        <dbReference type="ARBA" id="ARBA00022692"/>
    </source>
</evidence>
<dbReference type="Pfam" id="PF02653">
    <property type="entry name" value="BPD_transp_2"/>
    <property type="match status" value="1"/>
</dbReference>